<reference evidence="3" key="1">
    <citation type="submission" date="2020-02" db="EMBL/GenBank/DDBJ databases">
        <authorList>
            <person name="Meier V. D."/>
        </authorList>
    </citation>
    <scope>NUCLEOTIDE SEQUENCE</scope>
    <source>
        <strain evidence="3">AVDCRST_MAG59</strain>
    </source>
</reference>
<keyword evidence="2" id="KW-0812">Transmembrane</keyword>
<keyword evidence="2" id="KW-1133">Transmembrane helix</keyword>
<evidence type="ECO:0000256" key="1">
    <source>
        <dbReference type="SAM" id="MobiDB-lite"/>
    </source>
</evidence>
<protein>
    <submittedName>
        <fullName evidence="3">Uncharacterized protein</fullName>
    </submittedName>
</protein>
<proteinExistence type="predicted"/>
<dbReference type="EMBL" id="CADCWF010000167">
    <property type="protein sequence ID" value="CAA9561895.1"/>
    <property type="molecule type" value="Genomic_DNA"/>
</dbReference>
<accession>A0A6J4V0H8</accession>
<organism evidence="3">
    <name type="scientific">uncultured Thermomicrobiales bacterium</name>
    <dbReference type="NCBI Taxonomy" id="1645740"/>
    <lineage>
        <taxon>Bacteria</taxon>
        <taxon>Pseudomonadati</taxon>
        <taxon>Thermomicrobiota</taxon>
        <taxon>Thermomicrobia</taxon>
        <taxon>Thermomicrobiales</taxon>
        <taxon>environmental samples</taxon>
    </lineage>
</organism>
<gene>
    <name evidence="3" type="ORF">AVDCRST_MAG59-2659</name>
</gene>
<feature type="compositionally biased region" description="Basic and acidic residues" evidence="1">
    <location>
        <begin position="389"/>
        <end position="398"/>
    </location>
</feature>
<feature type="transmembrane region" description="Helical" evidence="2">
    <location>
        <begin position="12"/>
        <end position="30"/>
    </location>
</feature>
<evidence type="ECO:0000256" key="2">
    <source>
        <dbReference type="SAM" id="Phobius"/>
    </source>
</evidence>
<feature type="region of interest" description="Disordered" evidence="1">
    <location>
        <begin position="229"/>
        <end position="338"/>
    </location>
</feature>
<sequence length="398" mass="43358">MAREQRDDGPRAWVIGIAAQAALVVAATAFDRILAGAGDDAGFARVEAWIMALGSTAGFLSALAALVVGWLTRRSVETAEAVLREAREGRLAEFRPVVLVTFERRADDLVLVVAHYRGNPALNVRFAFSPPLVNEMGKDVGAEPPFSIGIPVVVPSYRQAVRFGSFEEYRAHWHYGVERDNTETVTGRFEATVTLTDPQAQDREQAQTFVLDANPLFEFTRSFWRPAPPRPIASWRERGPLPPKSCPRRSGRSALGTETRRRSPPPAPGGRWRSDAARQARGQPVPNTPLSAMTQADRRLLLPRPSRPATPRPSPPKGLTPPRPAPSGVPARRRPGTGLAAAVRLPPGRDRAVVPLVRTRLAPAGRTDRYGLRAGAWPPGSEAGHVPGRRCERRGWGG</sequence>
<evidence type="ECO:0000313" key="3">
    <source>
        <dbReference type="EMBL" id="CAA9561895.1"/>
    </source>
</evidence>
<feature type="compositionally biased region" description="Pro residues" evidence="1">
    <location>
        <begin position="305"/>
        <end position="327"/>
    </location>
</feature>
<dbReference type="AlphaFoldDB" id="A0A6J4V0H8"/>
<feature type="region of interest" description="Disordered" evidence="1">
    <location>
        <begin position="370"/>
        <end position="398"/>
    </location>
</feature>
<keyword evidence="2" id="KW-0472">Membrane</keyword>
<name>A0A6J4V0H8_9BACT</name>
<feature type="transmembrane region" description="Helical" evidence="2">
    <location>
        <begin position="50"/>
        <end position="71"/>
    </location>
</feature>